<proteinExistence type="predicted"/>
<dbReference type="AlphaFoldDB" id="A0A915YK59"/>
<dbReference type="EMBL" id="AP026867">
    <property type="protein sequence ID" value="BDS14735.1"/>
    <property type="molecule type" value="Genomic_DNA"/>
</dbReference>
<organism evidence="1 2">
    <name type="scientific">Aureispira anguillae</name>
    <dbReference type="NCBI Taxonomy" id="2864201"/>
    <lineage>
        <taxon>Bacteria</taxon>
        <taxon>Pseudomonadati</taxon>
        <taxon>Bacteroidota</taxon>
        <taxon>Saprospiria</taxon>
        <taxon>Saprospirales</taxon>
        <taxon>Saprospiraceae</taxon>
        <taxon>Aureispira</taxon>
    </lineage>
</organism>
<gene>
    <name evidence="1" type="ORF">AsAng_0055170</name>
</gene>
<reference evidence="1" key="1">
    <citation type="submission" date="2022-09" db="EMBL/GenBank/DDBJ databases">
        <title>Aureispira anguillicida sp. nov., isolated from Leptocephalus of Japanese eel Anguilla japonica.</title>
        <authorList>
            <person name="Yuasa K."/>
            <person name="Mekata T."/>
            <person name="Ikunari K."/>
        </authorList>
    </citation>
    <scope>NUCLEOTIDE SEQUENCE</scope>
    <source>
        <strain evidence="1">EL160426</strain>
    </source>
</reference>
<evidence type="ECO:0000313" key="2">
    <source>
        <dbReference type="Proteomes" id="UP001060919"/>
    </source>
</evidence>
<dbReference type="Proteomes" id="UP001060919">
    <property type="component" value="Chromosome"/>
</dbReference>
<protein>
    <submittedName>
        <fullName evidence="1">Uncharacterized protein</fullName>
    </submittedName>
</protein>
<keyword evidence="2" id="KW-1185">Reference proteome</keyword>
<name>A0A915YK59_9BACT</name>
<dbReference type="KEGG" id="aup:AsAng_0055170"/>
<evidence type="ECO:0000313" key="1">
    <source>
        <dbReference type="EMBL" id="BDS14735.1"/>
    </source>
</evidence>
<accession>A0A915YK59</accession>
<sequence length="49" mass="5780">MRAKIIIKKHLKNGQKKRMLSTLCEITHKMAVDNFCFVHKMCIKALFEC</sequence>